<comment type="similarity">
    <text evidence="1">Belongs to the asaB hydroxylase/desaturase family.</text>
</comment>
<comment type="caution">
    <text evidence="3">The sequence shown here is derived from an EMBL/GenBank/DDBJ whole genome shotgun (WGS) entry which is preliminary data.</text>
</comment>
<dbReference type="Proteomes" id="UP000191522">
    <property type="component" value="Unassembled WGS sequence"/>
</dbReference>
<dbReference type="PANTHER" id="PTHR34598:SF3">
    <property type="entry name" value="OXIDOREDUCTASE AN1597"/>
    <property type="match status" value="1"/>
</dbReference>
<dbReference type="EMBL" id="MDYL01000039">
    <property type="protein sequence ID" value="OQD67326.1"/>
    <property type="molecule type" value="Genomic_DNA"/>
</dbReference>
<keyword evidence="4" id="KW-1185">Reference proteome</keyword>
<gene>
    <name evidence="3" type="ORF">PENDEC_c039G04405</name>
</gene>
<dbReference type="AlphaFoldDB" id="A0A1V6NSI3"/>
<evidence type="ECO:0000313" key="4">
    <source>
        <dbReference type="Proteomes" id="UP000191522"/>
    </source>
</evidence>
<dbReference type="OrthoDB" id="412788at2759"/>
<dbReference type="NCBIfam" id="NF041278">
    <property type="entry name" value="CmcJ_NvfI_EfuI"/>
    <property type="match status" value="1"/>
</dbReference>
<accession>A0A1V6NSI3</accession>
<evidence type="ECO:0000313" key="3">
    <source>
        <dbReference type="EMBL" id="OQD67326.1"/>
    </source>
</evidence>
<name>A0A1V6NSI3_PENDC</name>
<sequence>MASAAVQVPSNHGSILAHGSRVPISEKPHHVQTTLNFFKENEDGSPPSPTIVGKPETYNKPSISLPATIHDVSGHELDYSLDGNGFQFYYHESTEKEFLDNEKIKREYYPETEQLLKDATGASRVLIFDHTVRRASQDSREAEQLRGPVQRVHIDQSYKASKNRVFHHLPEEATELLKGRYQIINVWRPIRTVLKDPLAVADAHTVPDSDLVPVGLIYPDREGETYSVKPDPGIKWYYRYGQTPDLVTLIKCFDSKTDGRARRVPHSAFVNPDTVDEEGRESIEVRALVFHPDDRE</sequence>
<dbReference type="STRING" id="69771.A0A1V6NSI3"/>
<reference evidence="4" key="1">
    <citation type="journal article" date="2017" name="Nat. Microbiol.">
        <title>Global analysis of biosynthetic gene clusters reveals vast potential of secondary metabolite production in Penicillium species.</title>
        <authorList>
            <person name="Nielsen J.C."/>
            <person name="Grijseels S."/>
            <person name="Prigent S."/>
            <person name="Ji B."/>
            <person name="Dainat J."/>
            <person name="Nielsen K.F."/>
            <person name="Frisvad J.C."/>
            <person name="Workman M."/>
            <person name="Nielsen J."/>
        </authorList>
    </citation>
    <scope>NUCLEOTIDE SEQUENCE [LARGE SCALE GENOMIC DNA]</scope>
    <source>
        <strain evidence="4">IBT 11843</strain>
    </source>
</reference>
<protein>
    <recommendedName>
        <fullName evidence="5">Methyltransferase</fullName>
    </recommendedName>
</protein>
<organism evidence="3 4">
    <name type="scientific">Penicillium decumbens</name>
    <dbReference type="NCBI Taxonomy" id="69771"/>
    <lineage>
        <taxon>Eukaryota</taxon>
        <taxon>Fungi</taxon>
        <taxon>Dikarya</taxon>
        <taxon>Ascomycota</taxon>
        <taxon>Pezizomycotina</taxon>
        <taxon>Eurotiomycetes</taxon>
        <taxon>Eurotiomycetidae</taxon>
        <taxon>Eurotiales</taxon>
        <taxon>Aspergillaceae</taxon>
        <taxon>Penicillium</taxon>
    </lineage>
</organism>
<dbReference type="GO" id="GO:0016491">
    <property type="term" value="F:oxidoreductase activity"/>
    <property type="evidence" value="ECO:0007669"/>
    <property type="project" value="InterPro"/>
</dbReference>
<proteinExistence type="inferred from homology"/>
<feature type="region of interest" description="Disordered" evidence="2">
    <location>
        <begin position="1"/>
        <end position="26"/>
    </location>
</feature>
<evidence type="ECO:0000256" key="1">
    <source>
        <dbReference type="ARBA" id="ARBA00023604"/>
    </source>
</evidence>
<dbReference type="OMA" id="KNGFQIY"/>
<dbReference type="InterPro" id="IPR044053">
    <property type="entry name" value="AsaB-like"/>
</dbReference>
<evidence type="ECO:0008006" key="5">
    <source>
        <dbReference type="Google" id="ProtNLM"/>
    </source>
</evidence>
<evidence type="ECO:0000256" key="2">
    <source>
        <dbReference type="SAM" id="MobiDB-lite"/>
    </source>
</evidence>
<dbReference type="PANTHER" id="PTHR34598">
    <property type="entry name" value="BLL6449 PROTEIN"/>
    <property type="match status" value="1"/>
</dbReference>